<evidence type="ECO:0000259" key="3">
    <source>
        <dbReference type="Pfam" id="PF00195"/>
    </source>
</evidence>
<dbReference type="InterPro" id="IPR011141">
    <property type="entry name" value="Polyketide_synthase_type-III"/>
</dbReference>
<feature type="domain" description="Chalcone/stilbene synthase N-terminal" evidence="3">
    <location>
        <begin position="60"/>
        <end position="204"/>
    </location>
</feature>
<dbReference type="AlphaFoldDB" id="A0A7H1B1B5"/>
<proteinExistence type="predicted"/>
<keyword evidence="1" id="KW-0808">Transferase</keyword>
<dbReference type="GO" id="GO:0030639">
    <property type="term" value="P:polyketide biosynthetic process"/>
    <property type="evidence" value="ECO:0007669"/>
    <property type="project" value="TreeGrafter"/>
</dbReference>
<name>A0A7H1B1B5_9ACTN</name>
<reference evidence="4 5" key="1">
    <citation type="submission" date="2020-09" db="EMBL/GenBank/DDBJ databases">
        <title>A novel species.</title>
        <authorList>
            <person name="Gao J."/>
        </authorList>
    </citation>
    <scope>NUCLEOTIDE SEQUENCE [LARGE SCALE GENOMIC DNA]</scope>
    <source>
        <strain evidence="4 5">CRXT-Y-14</strain>
    </source>
</reference>
<feature type="active site" description="Acyl-thioester intermediate" evidence="2">
    <location>
        <position position="141"/>
    </location>
</feature>
<dbReference type="PIRSF" id="PIRSF000451">
    <property type="entry name" value="PKS_III"/>
    <property type="match status" value="1"/>
</dbReference>
<accession>A0A7H1B1B5</accession>
<evidence type="ECO:0000313" key="4">
    <source>
        <dbReference type="EMBL" id="QNS02520.1"/>
    </source>
</evidence>
<dbReference type="Pfam" id="PF00195">
    <property type="entry name" value="Chal_sti_synt_N"/>
    <property type="match status" value="1"/>
</dbReference>
<dbReference type="KEGG" id="sxn:IAG42_02060"/>
<dbReference type="EMBL" id="CP061281">
    <property type="protein sequence ID" value="QNS02520.1"/>
    <property type="molecule type" value="Genomic_DNA"/>
</dbReference>
<dbReference type="GO" id="GO:0016747">
    <property type="term" value="F:acyltransferase activity, transferring groups other than amino-acyl groups"/>
    <property type="evidence" value="ECO:0007669"/>
    <property type="project" value="InterPro"/>
</dbReference>
<dbReference type="SUPFAM" id="SSF53901">
    <property type="entry name" value="Thiolase-like"/>
    <property type="match status" value="2"/>
</dbReference>
<dbReference type="InterPro" id="IPR001099">
    <property type="entry name" value="Chalcone/stilbene_synt_N"/>
</dbReference>
<dbReference type="RefSeq" id="WP_188335275.1">
    <property type="nucleotide sequence ID" value="NZ_CP061281.1"/>
</dbReference>
<evidence type="ECO:0000256" key="2">
    <source>
        <dbReference type="PIRSR" id="PIRSR000451-1"/>
    </source>
</evidence>
<sequence>MPAYVSPPRTVLGTHKVTTEEISDDIRLHHPDHPRLRAVLRVVDNCGVRTRHFTRPLDAATISGTAGVDERTRLAFEDALDLAERASMSALETAGLTVDDIDAIVTTHATGWAVPNLDIHLIHRLGLRPTTRRIAMTTAACGGGAQALIRASDLVAARPGSAVLVVASEVLSATYNHAASSIESMIYKALFGDAAAATVVTSEPLGPGLAVDDTFEYTLPDSVTRYRGRLDDKGMHFESTKLAPTTAAETLTVVKDWYGAQVPDFTVIHPGGLSIIGDTAEAFGIDPELTRHSTESLADEGNLGGVSLLRVLERTCAAPPAADARGLAVAYGPGFFSAALKCHWHA</sequence>
<dbReference type="InterPro" id="IPR016039">
    <property type="entry name" value="Thiolase-like"/>
</dbReference>
<dbReference type="PANTHER" id="PTHR11877">
    <property type="entry name" value="HYDROXYMETHYLGLUTARYL-COA SYNTHASE"/>
    <property type="match status" value="1"/>
</dbReference>
<dbReference type="Proteomes" id="UP000516428">
    <property type="component" value="Chromosome"/>
</dbReference>
<dbReference type="PANTHER" id="PTHR11877:SF46">
    <property type="entry name" value="TYPE III POLYKETIDE SYNTHASE A"/>
    <property type="match status" value="1"/>
</dbReference>
<keyword evidence="5" id="KW-1185">Reference proteome</keyword>
<dbReference type="Gene3D" id="3.40.47.10">
    <property type="match status" value="2"/>
</dbReference>
<evidence type="ECO:0000313" key="5">
    <source>
        <dbReference type="Proteomes" id="UP000516428"/>
    </source>
</evidence>
<gene>
    <name evidence="4" type="ORF">IAG42_02060</name>
</gene>
<organism evidence="4 5">
    <name type="scientific">Streptomyces xanthii</name>
    <dbReference type="NCBI Taxonomy" id="2768069"/>
    <lineage>
        <taxon>Bacteria</taxon>
        <taxon>Bacillati</taxon>
        <taxon>Actinomycetota</taxon>
        <taxon>Actinomycetes</taxon>
        <taxon>Kitasatosporales</taxon>
        <taxon>Streptomycetaceae</taxon>
        <taxon>Streptomyces</taxon>
    </lineage>
</organism>
<protein>
    <submittedName>
        <fullName evidence="4">PhlD</fullName>
    </submittedName>
</protein>
<evidence type="ECO:0000256" key="1">
    <source>
        <dbReference type="ARBA" id="ARBA00022679"/>
    </source>
</evidence>